<dbReference type="Gene3D" id="3.40.50.10890">
    <property type="match status" value="1"/>
</dbReference>
<organism evidence="4">
    <name type="scientific">Desulfomonile tiedjei</name>
    <dbReference type="NCBI Taxonomy" id="2358"/>
    <lineage>
        <taxon>Bacteria</taxon>
        <taxon>Pseudomonadati</taxon>
        <taxon>Thermodesulfobacteriota</taxon>
        <taxon>Desulfomonilia</taxon>
        <taxon>Desulfomonilales</taxon>
        <taxon>Desulfomonilaceae</taxon>
        <taxon>Desulfomonile</taxon>
    </lineage>
</organism>
<dbReference type="InterPro" id="IPR050698">
    <property type="entry name" value="MBL"/>
</dbReference>
<dbReference type="CDD" id="cd16295">
    <property type="entry name" value="TTHA0252-CPSF-like_MBL-fold"/>
    <property type="match status" value="1"/>
</dbReference>
<sequence length="540" mass="59706">MVKVTCFGAAGSVTGSNYLVETPQGHRFLVDCGLFQGGKDMERLNYYDWGYTPSEVSHLILTHAHIDHSGRIPKLVKDGFRGKIICTPPTEELCEIMLLDSAHVQQMDAEWKTKKKNRQGKKGVSPLYTTDDAAACMKYFAPIELDVADEILPGVKLRLRNAGHVLGSAIVELWIQDGKDQAKIVFSGDLGRQDQLIVEAPDEIFDADHVFVESTYGNRSHRSFEESKAELLEAILFAFSHKEKVLIPAFALERTQEILYLLGEFSRSGQLPNIPIFLDSPLAIKATEVFRRNKKYYDAAARAIVEKGFDPFAMPNLKLTPSTQESMEINQLQGPAIIIAGNGMCTAGRIKHHLKHNLWRYGSSLIIVGFQSEGSTGRQIVDGAKTVTIFGEKVAVRAKVFTIGGFSAHADQSGLLAWVGHFLAACTPHVYVVHGEPLSSTAFAEAVNKNLGLATTVPRRGDVLNLEKAPSVKPSMAPDEMDQLRSRTLTLADEFLSSLDILRRALDEKRLHFSAQETAKLDKLHEELSRIVGRQSSPQV</sequence>
<dbReference type="SUPFAM" id="SSF56281">
    <property type="entry name" value="Metallo-hydrolase/oxidoreductase"/>
    <property type="match status" value="1"/>
</dbReference>
<dbReference type="InterPro" id="IPR011108">
    <property type="entry name" value="RMMBL"/>
</dbReference>
<dbReference type="InterPro" id="IPR022712">
    <property type="entry name" value="Beta_Casp"/>
</dbReference>
<dbReference type="PANTHER" id="PTHR11203:SF37">
    <property type="entry name" value="INTEGRATOR COMPLEX SUBUNIT 11"/>
    <property type="match status" value="1"/>
</dbReference>
<dbReference type="InterPro" id="IPR001279">
    <property type="entry name" value="Metallo-B-lactamas"/>
</dbReference>
<evidence type="ECO:0000313" key="4">
    <source>
        <dbReference type="EMBL" id="HGH60046.1"/>
    </source>
</evidence>
<accession>A0A7C4AQE8</accession>
<dbReference type="Pfam" id="PF10996">
    <property type="entry name" value="Beta-Casp"/>
    <property type="match status" value="1"/>
</dbReference>
<proteinExistence type="predicted"/>
<reference evidence="4" key="1">
    <citation type="journal article" date="2020" name="mSystems">
        <title>Genome- and Community-Level Interaction Insights into Carbon Utilization and Element Cycling Functions of Hydrothermarchaeota in Hydrothermal Sediment.</title>
        <authorList>
            <person name="Zhou Z."/>
            <person name="Liu Y."/>
            <person name="Xu W."/>
            <person name="Pan J."/>
            <person name="Luo Z.H."/>
            <person name="Li M."/>
        </authorList>
    </citation>
    <scope>NUCLEOTIDE SEQUENCE [LARGE SCALE GENOMIC DNA]</scope>
    <source>
        <strain evidence="4">SpSt-769</strain>
    </source>
</reference>
<protein>
    <submittedName>
        <fullName evidence="4">MBL fold metallo-hydrolase</fullName>
    </submittedName>
</protein>
<dbReference type="GO" id="GO:0004521">
    <property type="term" value="F:RNA endonuclease activity"/>
    <property type="evidence" value="ECO:0007669"/>
    <property type="project" value="TreeGrafter"/>
</dbReference>
<dbReference type="InterPro" id="IPR036866">
    <property type="entry name" value="RibonucZ/Hydroxyglut_hydro"/>
</dbReference>
<dbReference type="EMBL" id="DTGT01000060">
    <property type="protein sequence ID" value="HGH60046.1"/>
    <property type="molecule type" value="Genomic_DNA"/>
</dbReference>
<gene>
    <name evidence="4" type="ORF">ENV54_01965</name>
</gene>
<dbReference type="SMART" id="SM00849">
    <property type="entry name" value="Lactamase_B"/>
    <property type="match status" value="1"/>
</dbReference>
<dbReference type="GO" id="GO:0016787">
    <property type="term" value="F:hydrolase activity"/>
    <property type="evidence" value="ECO:0007669"/>
    <property type="project" value="UniProtKB-KW"/>
</dbReference>
<evidence type="ECO:0000259" key="2">
    <source>
        <dbReference type="SMART" id="SM00849"/>
    </source>
</evidence>
<dbReference type="SMART" id="SM01027">
    <property type="entry name" value="Beta-Casp"/>
    <property type="match status" value="1"/>
</dbReference>
<evidence type="ECO:0000256" key="1">
    <source>
        <dbReference type="ARBA" id="ARBA00022801"/>
    </source>
</evidence>
<keyword evidence="1 4" id="KW-0378">Hydrolase</keyword>
<dbReference type="Pfam" id="PF07521">
    <property type="entry name" value="RMMBL"/>
    <property type="match status" value="1"/>
</dbReference>
<evidence type="ECO:0000259" key="3">
    <source>
        <dbReference type="SMART" id="SM01027"/>
    </source>
</evidence>
<dbReference type="AlphaFoldDB" id="A0A7C4AQE8"/>
<dbReference type="Pfam" id="PF00753">
    <property type="entry name" value="Lactamase_B"/>
    <property type="match status" value="1"/>
</dbReference>
<dbReference type="PANTHER" id="PTHR11203">
    <property type="entry name" value="CLEAVAGE AND POLYADENYLATION SPECIFICITY FACTOR FAMILY MEMBER"/>
    <property type="match status" value="1"/>
</dbReference>
<feature type="domain" description="Beta-Casp" evidence="3">
    <location>
        <begin position="255"/>
        <end position="380"/>
    </location>
</feature>
<name>A0A7C4AQE8_9BACT</name>
<comment type="caution">
    <text evidence="4">The sequence shown here is derived from an EMBL/GenBank/DDBJ whole genome shotgun (WGS) entry which is preliminary data.</text>
</comment>
<dbReference type="Gene3D" id="3.60.15.10">
    <property type="entry name" value="Ribonuclease Z/Hydroxyacylglutathione hydrolase-like"/>
    <property type="match status" value="1"/>
</dbReference>
<feature type="domain" description="Metallo-beta-lactamase" evidence="2">
    <location>
        <begin position="14"/>
        <end position="241"/>
    </location>
</feature>